<dbReference type="AlphaFoldDB" id="A0A1I9GCV7"/>
<sequence>MLNINSKTGSTITTHFIIWSCRVKLPPNQNSRMTFTKEYGRKLNTFKIFTKQMQRRRTIVERQRSTV</sequence>
<gene>
    <name evidence="1" type="primary">Bm416</name>
    <name evidence="1" type="ORF">BM_Bm416</name>
</gene>
<accession>A0A1I9GCV7</accession>
<reference evidence="1" key="2">
    <citation type="submission" date="2012-12" db="EMBL/GenBank/DDBJ databases">
        <authorList>
            <consortium name="WormBase Consortium"/>
            <person name="Ghedin E."/>
            <person name="Paulini M."/>
        </authorList>
    </citation>
    <scope>NUCLEOTIDE SEQUENCE</scope>
    <source>
        <strain evidence="1">FR3</strain>
    </source>
</reference>
<proteinExistence type="predicted"/>
<protein>
    <submittedName>
        <fullName evidence="1">Bm416</fullName>
    </submittedName>
</protein>
<organism evidence="1">
    <name type="scientific">Brugia malayi</name>
    <name type="common">Filarial nematode worm</name>
    <dbReference type="NCBI Taxonomy" id="6279"/>
    <lineage>
        <taxon>Eukaryota</taxon>
        <taxon>Metazoa</taxon>
        <taxon>Ecdysozoa</taxon>
        <taxon>Nematoda</taxon>
        <taxon>Chromadorea</taxon>
        <taxon>Rhabditida</taxon>
        <taxon>Spirurina</taxon>
        <taxon>Spiruromorpha</taxon>
        <taxon>Filarioidea</taxon>
        <taxon>Onchocercidae</taxon>
        <taxon>Brugia</taxon>
    </lineage>
</organism>
<name>A0A1I9GCV7_BRUMA</name>
<dbReference type="EMBL" id="LN856931">
    <property type="protein sequence ID" value="CRZ23813.1"/>
    <property type="molecule type" value="Genomic_DNA"/>
</dbReference>
<evidence type="ECO:0000313" key="1">
    <source>
        <dbReference type="EMBL" id="CRZ23813.1"/>
    </source>
</evidence>
<reference evidence="1" key="1">
    <citation type="journal article" date="2007" name="Science">
        <title>Draft genome of the filarial nematode parasite Brugia malayi.</title>
        <authorList>
            <person name="Ghedin E."/>
            <person name="Wang S."/>
            <person name="Spiro D."/>
            <person name="Caler E."/>
            <person name="Zhao Q."/>
            <person name="Crabtree J."/>
            <person name="Allen J.E."/>
            <person name="Delcher A.L."/>
            <person name="Guiliano D.B."/>
            <person name="Miranda-Saavedra D."/>
            <person name="Angiuoli S.V."/>
            <person name="Creasy T."/>
            <person name="Amedeo P."/>
            <person name="Haas B."/>
            <person name="El-Sayed N.M."/>
            <person name="Wortman J.R."/>
            <person name="Feldblyum T."/>
            <person name="Tallon L."/>
            <person name="Schatz M."/>
            <person name="Shumway M."/>
            <person name="Koo H."/>
            <person name="Salzberg S.L."/>
            <person name="Schobel S."/>
            <person name="Pertea M."/>
            <person name="Pop M."/>
            <person name="White O."/>
            <person name="Barton G.J."/>
            <person name="Carlow C.K."/>
            <person name="Crawford M.J."/>
            <person name="Daub J."/>
            <person name="Dimmic M.W."/>
            <person name="Estes C.F."/>
            <person name="Foster J.M."/>
            <person name="Ganatra M."/>
            <person name="Gregory W.F."/>
            <person name="Johnson N.M."/>
            <person name="Jin J."/>
            <person name="Komuniecki R."/>
            <person name="Korf I."/>
            <person name="Kumar S."/>
            <person name="Laney S."/>
            <person name="Li B.W."/>
            <person name="Li W."/>
            <person name="Lindblom T.H."/>
            <person name="Lustigman S."/>
            <person name="Ma D."/>
            <person name="Maina C.V."/>
            <person name="Martin D.M."/>
            <person name="McCarter J.P."/>
            <person name="McReynolds L."/>
            <person name="Mitreva M."/>
            <person name="Nutman T.B."/>
            <person name="Parkinson J."/>
            <person name="Peregrin-Alvarez J.M."/>
            <person name="Poole C."/>
            <person name="Ren Q."/>
            <person name="Saunders L."/>
            <person name="Sluder A.E."/>
            <person name="Smith K."/>
            <person name="Stanke M."/>
            <person name="Unnasch T.R."/>
            <person name="Ware J."/>
            <person name="Wei A.D."/>
            <person name="Weil G."/>
            <person name="Williams D.J."/>
            <person name="Zhang Y."/>
            <person name="Williams S.A."/>
            <person name="Fraser-Liggett C."/>
            <person name="Slatko B."/>
            <person name="Blaxter M.L."/>
            <person name="Scott A.L."/>
        </authorList>
    </citation>
    <scope>NUCLEOTIDE SEQUENCE</scope>
    <source>
        <strain evidence="1">FR3</strain>
    </source>
</reference>